<sequence>MTGSSEDSFNGFIVPNPSKFSEDIPGDIGDEANEIRFSEEEALIEEQAHGIFPDTYSVPGMPNMSEAIGNIDLPPEDLGATPDSDASDDPLHGGAEQ</sequence>
<dbReference type="AlphaFoldDB" id="A0A328HAY8"/>
<protein>
    <submittedName>
        <fullName evidence="2">Uncharacterized protein</fullName>
    </submittedName>
</protein>
<dbReference type="Proteomes" id="UP000249166">
    <property type="component" value="Unassembled WGS sequence"/>
</dbReference>
<comment type="caution">
    <text evidence="2">The sequence shown here is derived from an EMBL/GenBank/DDBJ whole genome shotgun (WGS) entry which is preliminary data.</text>
</comment>
<evidence type="ECO:0000313" key="3">
    <source>
        <dbReference type="Proteomes" id="UP000249166"/>
    </source>
</evidence>
<evidence type="ECO:0000313" key="2">
    <source>
        <dbReference type="EMBL" id="RAM35659.1"/>
    </source>
</evidence>
<dbReference type="OrthoDB" id="4964798at2"/>
<feature type="region of interest" description="Disordered" evidence="1">
    <location>
        <begin position="57"/>
        <end position="97"/>
    </location>
</feature>
<gene>
    <name evidence="2" type="ORF">DBZ45_18675</name>
</gene>
<evidence type="ECO:0000256" key="1">
    <source>
        <dbReference type="SAM" id="MobiDB-lite"/>
    </source>
</evidence>
<dbReference type="EMBL" id="QLNP01000099">
    <property type="protein sequence ID" value="RAM35659.1"/>
    <property type="molecule type" value="Genomic_DNA"/>
</dbReference>
<dbReference type="RefSeq" id="WP_111905340.1">
    <property type="nucleotide sequence ID" value="NZ_QLNP01000099.1"/>
</dbReference>
<feature type="region of interest" description="Disordered" evidence="1">
    <location>
        <begin position="1"/>
        <end position="29"/>
    </location>
</feature>
<accession>A0A328HAY8</accession>
<proteinExistence type="predicted"/>
<name>A0A328HAY8_ARTGO</name>
<reference evidence="2 3" key="1">
    <citation type="submission" date="2018-04" db="EMBL/GenBank/DDBJ databases">
        <title>Bacteria isolated from cave deposits of Manipur.</title>
        <authorList>
            <person name="Sahoo D."/>
            <person name="Sarangthem I."/>
            <person name="Nandeibam J."/>
        </authorList>
    </citation>
    <scope>NUCLEOTIDE SEQUENCE [LARGE SCALE GENOMIC DNA]</scope>
    <source>
        <strain evidence="3">mrc11</strain>
    </source>
</reference>
<organism evidence="2 3">
    <name type="scientific">Arthrobacter globiformis</name>
    <dbReference type="NCBI Taxonomy" id="1665"/>
    <lineage>
        <taxon>Bacteria</taxon>
        <taxon>Bacillati</taxon>
        <taxon>Actinomycetota</taxon>
        <taxon>Actinomycetes</taxon>
        <taxon>Micrococcales</taxon>
        <taxon>Micrococcaceae</taxon>
        <taxon>Arthrobacter</taxon>
    </lineage>
</organism>